<dbReference type="SMART" id="SM00298">
    <property type="entry name" value="CHROMO"/>
    <property type="match status" value="1"/>
</dbReference>
<evidence type="ECO:0000256" key="1">
    <source>
        <dbReference type="ARBA" id="ARBA00004123"/>
    </source>
</evidence>
<accession>A0AAU9L1E3</accession>
<reference evidence="5" key="1">
    <citation type="submission" date="2021-11" db="EMBL/GenBank/DDBJ databases">
        <authorList>
            <person name="Islam A."/>
            <person name="Islam S."/>
            <person name="Flora M.S."/>
            <person name="Rahman M."/>
            <person name="Ziaur R.M."/>
            <person name="Epstein J.H."/>
            <person name="Hassan M."/>
            <person name="Klassen M."/>
            <person name="Woodard K."/>
            <person name="Webb A."/>
            <person name="Webby R.J."/>
            <person name="El Zowalaty M.E."/>
        </authorList>
    </citation>
    <scope>NUCLEOTIDE SEQUENCE</scope>
    <source>
        <strain evidence="5">Pbs3</strain>
    </source>
</reference>
<dbReference type="Pfam" id="PF00385">
    <property type="entry name" value="Chromo"/>
    <property type="match status" value="1"/>
</dbReference>
<feature type="region of interest" description="Disordered" evidence="3">
    <location>
        <begin position="1"/>
        <end position="22"/>
    </location>
</feature>
<gene>
    <name evidence="5" type="ORF">PBS003_LOCUS4849</name>
</gene>
<comment type="caution">
    <text evidence="5">The sequence shown here is derived from an EMBL/GenBank/DDBJ whole genome shotgun (WGS) entry which is preliminary data.</text>
</comment>
<proteinExistence type="predicted"/>
<dbReference type="GO" id="GO:0005634">
    <property type="term" value="C:nucleus"/>
    <property type="evidence" value="ECO:0007669"/>
    <property type="project" value="UniProtKB-SubCell"/>
</dbReference>
<keyword evidence="2" id="KW-0539">Nucleus</keyword>
<protein>
    <recommendedName>
        <fullName evidence="4">Chromo domain-containing protein</fullName>
    </recommendedName>
</protein>
<evidence type="ECO:0000256" key="2">
    <source>
        <dbReference type="ARBA" id="ARBA00023242"/>
    </source>
</evidence>
<dbReference type="EMBL" id="CAKKTJ010000218">
    <property type="protein sequence ID" value="CAH0478137.1"/>
    <property type="molecule type" value="Genomic_DNA"/>
</dbReference>
<evidence type="ECO:0000313" key="6">
    <source>
        <dbReference type="Proteomes" id="UP001160483"/>
    </source>
</evidence>
<evidence type="ECO:0000313" key="5">
    <source>
        <dbReference type="EMBL" id="CAH0478137.1"/>
    </source>
</evidence>
<dbReference type="InterPro" id="IPR016197">
    <property type="entry name" value="Chromo-like_dom_sf"/>
</dbReference>
<sequence length="146" mass="16420">MDAEGVPEDHGSMGHRPPPTLTDDLCRQQLHVERLLARRCHQGHTQYLVKWRGYPQSYDSWEYEVPLRQDCPDVVEAFDQGRSEAATAVDRCFSELSAVEARSVGGCASSMMRRRNGSRAGTQACNALAVLERKVKGLKMLKEQMI</sequence>
<evidence type="ECO:0000259" key="4">
    <source>
        <dbReference type="PROSITE" id="PS50013"/>
    </source>
</evidence>
<name>A0AAU9L1E3_9STRA</name>
<dbReference type="PANTHER" id="PTHR22812">
    <property type="entry name" value="CHROMOBOX PROTEIN"/>
    <property type="match status" value="1"/>
</dbReference>
<feature type="domain" description="Chromo" evidence="4">
    <location>
        <begin position="30"/>
        <end position="90"/>
    </location>
</feature>
<dbReference type="AlphaFoldDB" id="A0AAU9L1E3"/>
<dbReference type="InterPro" id="IPR000953">
    <property type="entry name" value="Chromo/chromo_shadow_dom"/>
</dbReference>
<evidence type="ECO:0000256" key="3">
    <source>
        <dbReference type="SAM" id="MobiDB-lite"/>
    </source>
</evidence>
<dbReference type="Proteomes" id="UP001160483">
    <property type="component" value="Unassembled WGS sequence"/>
</dbReference>
<dbReference type="SUPFAM" id="SSF54160">
    <property type="entry name" value="Chromo domain-like"/>
    <property type="match status" value="1"/>
</dbReference>
<dbReference type="CDD" id="cd00024">
    <property type="entry name" value="CD_CSD"/>
    <property type="match status" value="1"/>
</dbReference>
<dbReference type="Gene3D" id="2.40.50.40">
    <property type="match status" value="1"/>
</dbReference>
<dbReference type="InterPro" id="IPR023780">
    <property type="entry name" value="Chromo_domain"/>
</dbReference>
<organism evidence="5 6">
    <name type="scientific">Peronospora belbahrii</name>
    <dbReference type="NCBI Taxonomy" id="622444"/>
    <lineage>
        <taxon>Eukaryota</taxon>
        <taxon>Sar</taxon>
        <taxon>Stramenopiles</taxon>
        <taxon>Oomycota</taxon>
        <taxon>Peronosporomycetes</taxon>
        <taxon>Peronosporales</taxon>
        <taxon>Peronosporaceae</taxon>
        <taxon>Peronospora</taxon>
    </lineage>
</organism>
<dbReference type="InterPro" id="IPR051219">
    <property type="entry name" value="Heterochromatin_chromo-domain"/>
</dbReference>
<comment type="subcellular location">
    <subcellularLocation>
        <location evidence="1">Nucleus</location>
    </subcellularLocation>
</comment>
<dbReference type="PROSITE" id="PS50013">
    <property type="entry name" value="CHROMO_2"/>
    <property type="match status" value="1"/>
</dbReference>